<evidence type="ECO:0000313" key="3">
    <source>
        <dbReference type="Proteomes" id="UP001417504"/>
    </source>
</evidence>
<feature type="chain" id="PRO_5043012894" evidence="1">
    <location>
        <begin position="18"/>
        <end position="58"/>
    </location>
</feature>
<keyword evidence="3" id="KW-1185">Reference proteome</keyword>
<name>A0AAP0NSW2_9MAGN</name>
<evidence type="ECO:0000313" key="2">
    <source>
        <dbReference type="EMBL" id="KAK9116530.1"/>
    </source>
</evidence>
<dbReference type="Proteomes" id="UP001417504">
    <property type="component" value="Unassembled WGS sequence"/>
</dbReference>
<dbReference type="AlphaFoldDB" id="A0AAP0NSW2"/>
<organism evidence="2 3">
    <name type="scientific">Stephania japonica</name>
    <dbReference type="NCBI Taxonomy" id="461633"/>
    <lineage>
        <taxon>Eukaryota</taxon>
        <taxon>Viridiplantae</taxon>
        <taxon>Streptophyta</taxon>
        <taxon>Embryophyta</taxon>
        <taxon>Tracheophyta</taxon>
        <taxon>Spermatophyta</taxon>
        <taxon>Magnoliopsida</taxon>
        <taxon>Ranunculales</taxon>
        <taxon>Menispermaceae</taxon>
        <taxon>Menispermoideae</taxon>
        <taxon>Cissampelideae</taxon>
        <taxon>Stephania</taxon>
    </lineage>
</organism>
<gene>
    <name evidence="2" type="ORF">Sjap_015477</name>
</gene>
<comment type="caution">
    <text evidence="2">The sequence shown here is derived from an EMBL/GenBank/DDBJ whole genome shotgun (WGS) entry which is preliminary data.</text>
</comment>
<feature type="signal peptide" evidence="1">
    <location>
        <begin position="1"/>
        <end position="17"/>
    </location>
</feature>
<dbReference type="EMBL" id="JBBNAE010000006">
    <property type="protein sequence ID" value="KAK9116530.1"/>
    <property type="molecule type" value="Genomic_DNA"/>
</dbReference>
<proteinExistence type="predicted"/>
<sequence>MVVIASIHLGTLGLVECLRSINAQFGLLCRCYFSSTLVCIQFTHLEENDLLQINIVLN</sequence>
<reference evidence="2 3" key="1">
    <citation type="submission" date="2024-01" db="EMBL/GenBank/DDBJ databases">
        <title>Genome assemblies of Stephania.</title>
        <authorList>
            <person name="Yang L."/>
        </authorList>
    </citation>
    <scope>NUCLEOTIDE SEQUENCE [LARGE SCALE GENOMIC DNA]</scope>
    <source>
        <strain evidence="2">QJT</strain>
        <tissue evidence="2">Leaf</tissue>
    </source>
</reference>
<accession>A0AAP0NSW2</accession>
<evidence type="ECO:0000256" key="1">
    <source>
        <dbReference type="SAM" id="SignalP"/>
    </source>
</evidence>
<keyword evidence="1" id="KW-0732">Signal</keyword>
<protein>
    <submittedName>
        <fullName evidence="2">Uncharacterized protein</fullName>
    </submittedName>
</protein>